<protein>
    <submittedName>
        <fullName evidence="2">Uncharacterized protein</fullName>
    </submittedName>
</protein>
<proteinExistence type="predicted"/>
<dbReference type="Proteomes" id="UP001227230">
    <property type="component" value="Chromosome 3"/>
</dbReference>
<gene>
    <name evidence="2" type="ORF">VitviT2T_004052</name>
</gene>
<feature type="compositionally biased region" description="Polar residues" evidence="1">
    <location>
        <begin position="113"/>
        <end position="123"/>
    </location>
</feature>
<evidence type="ECO:0000256" key="1">
    <source>
        <dbReference type="SAM" id="MobiDB-lite"/>
    </source>
</evidence>
<evidence type="ECO:0000313" key="3">
    <source>
        <dbReference type="Proteomes" id="UP001227230"/>
    </source>
</evidence>
<accession>A0ABY9BNC2</accession>
<feature type="region of interest" description="Disordered" evidence="1">
    <location>
        <begin position="112"/>
        <end position="133"/>
    </location>
</feature>
<reference evidence="2 3" key="1">
    <citation type="journal article" date="2023" name="Hortic Res">
        <title>The complete reference genome for grapevine (Vitis vinifera L.) genetics and breeding.</title>
        <authorList>
            <person name="Shi X."/>
            <person name="Cao S."/>
            <person name="Wang X."/>
            <person name="Huang S."/>
            <person name="Wang Y."/>
            <person name="Liu Z."/>
            <person name="Liu W."/>
            <person name="Leng X."/>
            <person name="Peng Y."/>
            <person name="Wang N."/>
            <person name="Wang Y."/>
            <person name="Ma Z."/>
            <person name="Xu X."/>
            <person name="Zhang F."/>
            <person name="Xue H."/>
            <person name="Zhong H."/>
            <person name="Wang Y."/>
            <person name="Zhang K."/>
            <person name="Velt A."/>
            <person name="Avia K."/>
            <person name="Holtgrawe D."/>
            <person name="Grimplet J."/>
            <person name="Matus J.T."/>
            <person name="Ware D."/>
            <person name="Wu X."/>
            <person name="Wang H."/>
            <person name="Liu C."/>
            <person name="Fang Y."/>
            <person name="Rustenholz C."/>
            <person name="Cheng Z."/>
            <person name="Xiao H."/>
            <person name="Zhou Y."/>
        </authorList>
    </citation>
    <scope>NUCLEOTIDE SEQUENCE [LARGE SCALE GENOMIC DNA]</scope>
    <source>
        <strain evidence="3">cv. Pinot noir / PN40024</strain>
        <tissue evidence="2">Leaf</tissue>
    </source>
</reference>
<name>A0ABY9BNC2_VITVI</name>
<evidence type="ECO:0000313" key="2">
    <source>
        <dbReference type="EMBL" id="WJZ84448.1"/>
    </source>
</evidence>
<organism evidence="2 3">
    <name type="scientific">Vitis vinifera</name>
    <name type="common">Grape</name>
    <dbReference type="NCBI Taxonomy" id="29760"/>
    <lineage>
        <taxon>Eukaryota</taxon>
        <taxon>Viridiplantae</taxon>
        <taxon>Streptophyta</taxon>
        <taxon>Embryophyta</taxon>
        <taxon>Tracheophyta</taxon>
        <taxon>Spermatophyta</taxon>
        <taxon>Magnoliopsida</taxon>
        <taxon>eudicotyledons</taxon>
        <taxon>Gunneridae</taxon>
        <taxon>Pentapetalae</taxon>
        <taxon>rosids</taxon>
        <taxon>Vitales</taxon>
        <taxon>Vitaceae</taxon>
        <taxon>Viteae</taxon>
        <taxon>Vitis</taxon>
    </lineage>
</organism>
<sequence>MEDLLQPSGIGISPSGQVAIDILELNCSRRSLLIGSHVQDQRLSSLVSLMETRIPISKNKQEEASHAEMKDCSIDSFLMNIKLDHHHEENATQSSKIQDSHRNDMLLEHKGEFSNTEQLTPNAVSKHPLSMSRCQPNDTELEVFCQSTHR</sequence>
<dbReference type="EMBL" id="CP126650">
    <property type="protein sequence ID" value="WJZ84448.1"/>
    <property type="molecule type" value="Genomic_DNA"/>
</dbReference>
<keyword evidence="3" id="KW-1185">Reference proteome</keyword>